<evidence type="ECO:0000313" key="4">
    <source>
        <dbReference type="Proteomes" id="UP001365128"/>
    </source>
</evidence>
<proteinExistence type="predicted"/>
<evidence type="ECO:0000256" key="1">
    <source>
        <dbReference type="SAM" id="MobiDB-lite"/>
    </source>
</evidence>
<feature type="transmembrane region" description="Helical" evidence="2">
    <location>
        <begin position="424"/>
        <end position="450"/>
    </location>
</feature>
<keyword evidence="2" id="KW-0812">Transmembrane</keyword>
<protein>
    <submittedName>
        <fullName evidence="3">Uncharacterized protein</fullName>
    </submittedName>
</protein>
<evidence type="ECO:0000256" key="2">
    <source>
        <dbReference type="SAM" id="Phobius"/>
    </source>
</evidence>
<feature type="transmembrane region" description="Helical" evidence="2">
    <location>
        <begin position="209"/>
        <end position="236"/>
    </location>
</feature>
<dbReference type="EMBL" id="JBBPDW010000008">
    <property type="protein sequence ID" value="KAK7550214.1"/>
    <property type="molecule type" value="Genomic_DNA"/>
</dbReference>
<keyword evidence="2" id="KW-0472">Membrane</keyword>
<comment type="caution">
    <text evidence="3">The sequence shown here is derived from an EMBL/GenBank/DDBJ whole genome shotgun (WGS) entry which is preliminary data.</text>
</comment>
<reference evidence="3 4" key="1">
    <citation type="submission" date="2024-04" db="EMBL/GenBank/DDBJ databases">
        <title>Phyllosticta paracitricarpa is synonymous to the EU quarantine fungus P. citricarpa based on phylogenomic analyses.</title>
        <authorList>
            <consortium name="Lawrence Berkeley National Laboratory"/>
            <person name="Van Ingen-Buijs V.A."/>
            <person name="Van Westerhoven A.C."/>
            <person name="Haridas S."/>
            <person name="Skiadas P."/>
            <person name="Martin F."/>
            <person name="Groenewald J.Z."/>
            <person name="Crous P.W."/>
            <person name="Seidl M.F."/>
        </authorList>
    </citation>
    <scope>NUCLEOTIDE SEQUENCE [LARGE SCALE GENOMIC DNA]</scope>
    <source>
        <strain evidence="3 4">CBS 122670</strain>
    </source>
</reference>
<keyword evidence="2" id="KW-1133">Transmembrane helix</keyword>
<feature type="transmembrane region" description="Helical" evidence="2">
    <location>
        <begin position="67"/>
        <end position="89"/>
    </location>
</feature>
<name>A0ABR1MLL7_9PEZI</name>
<organism evidence="3 4">
    <name type="scientific">Phyllosticta citricarpa</name>
    <dbReference type="NCBI Taxonomy" id="55181"/>
    <lineage>
        <taxon>Eukaryota</taxon>
        <taxon>Fungi</taxon>
        <taxon>Dikarya</taxon>
        <taxon>Ascomycota</taxon>
        <taxon>Pezizomycotina</taxon>
        <taxon>Dothideomycetes</taxon>
        <taxon>Dothideomycetes incertae sedis</taxon>
        <taxon>Botryosphaeriales</taxon>
        <taxon>Phyllostictaceae</taxon>
        <taxon>Phyllosticta</taxon>
    </lineage>
</organism>
<keyword evidence="4" id="KW-1185">Reference proteome</keyword>
<accession>A0ABR1MLL7</accession>
<gene>
    <name evidence="3" type="ORF">IWX46DRAFT_447177</name>
</gene>
<dbReference type="Proteomes" id="UP001365128">
    <property type="component" value="Unassembled WGS sequence"/>
</dbReference>
<feature type="region of interest" description="Disordered" evidence="1">
    <location>
        <begin position="521"/>
        <end position="555"/>
    </location>
</feature>
<sequence>MPYQTYGGIELEETSKAWRRFSTASSATLVKTYASDTRRFMLDLGPKVRRVWKSSPGIKNIATDPLVIRHVTAFLLLLLFGFAPIFFYFRFVHTPFKTLPVSCGDYKEEDDDSTSGIQGLFMIDRTTGAFEFWVVKLIDIIWDLFVGRGLQWLAGWISYVVFSSALLRAIEASPIPYRTFIRLSLGTPSVYTIWSLLADLRRYSRKRTILLFSYAALASAYVLAMPTLFGAMTGYLSTSISYTQLRGSEGQFVPTDSMYSGYVANGLADFSNKTCISSTDDVMRKMKARLYGCPAKTCTDGQKQRCLYVGLPEDCSISDSSPYYGSYHGSYYDTAAKEECGFDDETMETYYSVGKTYNCSDETGFVLDGHNYTFWEIYNVTAESRKEAGMANLYCYGTTPYYLAGGLEAASQCLPNTNNPGYQWGFSALLSSIILIAQVIWGCSMYIVWVEAQANSRLLRSGYCLTELRGAFAFAAAAEATTGMESAELKGSSVKSLEKLLFDEKAAVEFSLFSTEFPSSEMAPLAQQGGNDRSSSPLPPPPAYTRLAENSNSSC</sequence>
<evidence type="ECO:0000313" key="3">
    <source>
        <dbReference type="EMBL" id="KAK7550214.1"/>
    </source>
</evidence>